<reference evidence="4" key="1">
    <citation type="journal article" date="2019" name="Int. J. Syst. Evol. Microbiol.">
        <title>The Global Catalogue of Microorganisms (GCM) 10K type strain sequencing project: providing services to taxonomists for standard genome sequencing and annotation.</title>
        <authorList>
            <consortium name="The Broad Institute Genomics Platform"/>
            <consortium name="The Broad Institute Genome Sequencing Center for Infectious Disease"/>
            <person name="Wu L."/>
            <person name="Ma J."/>
        </authorList>
    </citation>
    <scope>NUCLEOTIDE SEQUENCE [LARGE SCALE GENOMIC DNA]</scope>
    <source>
        <strain evidence="4">KCTC 42964</strain>
    </source>
</reference>
<accession>A0ABV7KYZ0</accession>
<dbReference type="InterPro" id="IPR049304">
    <property type="entry name" value="Gly_rich_dom"/>
</dbReference>
<proteinExistence type="predicted"/>
<evidence type="ECO:0000313" key="4">
    <source>
        <dbReference type="Proteomes" id="UP001595528"/>
    </source>
</evidence>
<feature type="region of interest" description="Disordered" evidence="1">
    <location>
        <begin position="74"/>
        <end position="159"/>
    </location>
</feature>
<keyword evidence="4" id="KW-1185">Reference proteome</keyword>
<dbReference type="EMBL" id="JBHRTR010000022">
    <property type="protein sequence ID" value="MFC3227346.1"/>
    <property type="molecule type" value="Genomic_DNA"/>
</dbReference>
<evidence type="ECO:0000259" key="2">
    <source>
        <dbReference type="Pfam" id="PF21722"/>
    </source>
</evidence>
<feature type="compositionally biased region" description="Gly residues" evidence="1">
    <location>
        <begin position="74"/>
        <end position="86"/>
    </location>
</feature>
<dbReference type="Pfam" id="PF21722">
    <property type="entry name" value="Gly_rich_2"/>
    <property type="match status" value="1"/>
</dbReference>
<gene>
    <name evidence="3" type="ORF">ACFOGJ_08905</name>
</gene>
<evidence type="ECO:0000256" key="1">
    <source>
        <dbReference type="SAM" id="MobiDB-lite"/>
    </source>
</evidence>
<organism evidence="3 4">
    <name type="scientific">Marinibaculum pumilum</name>
    <dbReference type="NCBI Taxonomy" id="1766165"/>
    <lineage>
        <taxon>Bacteria</taxon>
        <taxon>Pseudomonadati</taxon>
        <taxon>Pseudomonadota</taxon>
        <taxon>Alphaproteobacteria</taxon>
        <taxon>Rhodospirillales</taxon>
        <taxon>Rhodospirillaceae</taxon>
        <taxon>Marinibaculum</taxon>
    </lineage>
</organism>
<name>A0ABV7KYZ0_9PROT</name>
<sequence length="436" mass="42103">MARTLVNTVTLTSGSGTYTVPEGVNEIDVTVIGGGGAGGGSNNGSGGGGKGGGCAFATRSVVLDQEFSYSVGAAGTGVSDGKGNTGGTSTFDDLSALGGEGGTQGGNGPGGTTGGTATGGDVNTEGGDGANGLSGSSGGGGGGGAGASPDGDGANGSQAVAGVGGAGGVGVAPGGTGGKGANDNTNTNATAVGAIYGAGGGGASRVAASPQPGGNGAAGVIIIEEYLDDTVDLTANDLDTGAVVLGSPALTQVYMLVANDLTMGAVTLGSPELTEYEPPTELTADDLTMGPVDLGSPALTQVHYLTADPLTMGAISLGEPQLVFMADLGVLSLSVLPAAAAYDVGDLLDLQASFAAIGGAPVDPDSVRFLMRDPAGELTTYVYGEDVEVQRLNTGLYSVRWSVEMAGPHWWRYEGVGAGQAAEEKRTLVNVSRVLG</sequence>
<dbReference type="RefSeq" id="WP_379899511.1">
    <property type="nucleotide sequence ID" value="NZ_JBHRTR010000022.1"/>
</dbReference>
<evidence type="ECO:0000313" key="3">
    <source>
        <dbReference type="EMBL" id="MFC3227346.1"/>
    </source>
</evidence>
<dbReference type="Proteomes" id="UP001595528">
    <property type="component" value="Unassembled WGS sequence"/>
</dbReference>
<feature type="compositionally biased region" description="Gly residues" evidence="1">
    <location>
        <begin position="98"/>
        <end position="118"/>
    </location>
</feature>
<feature type="compositionally biased region" description="Gly residues" evidence="1">
    <location>
        <begin position="126"/>
        <end position="146"/>
    </location>
</feature>
<comment type="caution">
    <text evidence="3">The sequence shown here is derived from an EMBL/GenBank/DDBJ whole genome shotgun (WGS) entry which is preliminary data.</text>
</comment>
<feature type="domain" description="Glycine-rich" evidence="2">
    <location>
        <begin position="13"/>
        <end position="224"/>
    </location>
</feature>
<protein>
    <submittedName>
        <fullName evidence="3">Glycine-rich domain-containing protein</fullName>
    </submittedName>
</protein>
<feature type="compositionally biased region" description="Low complexity" evidence="1">
    <location>
        <begin position="147"/>
        <end position="159"/>
    </location>
</feature>